<dbReference type="AlphaFoldDB" id="A0A0F9BMG3"/>
<reference evidence="1" key="1">
    <citation type="journal article" date="2015" name="Nature">
        <title>Complex archaea that bridge the gap between prokaryotes and eukaryotes.</title>
        <authorList>
            <person name="Spang A."/>
            <person name="Saw J.H."/>
            <person name="Jorgensen S.L."/>
            <person name="Zaremba-Niedzwiedzka K."/>
            <person name="Martijn J."/>
            <person name="Lind A.E."/>
            <person name="van Eijk R."/>
            <person name="Schleper C."/>
            <person name="Guy L."/>
            <person name="Ettema T.J."/>
        </authorList>
    </citation>
    <scope>NUCLEOTIDE SEQUENCE</scope>
</reference>
<evidence type="ECO:0000313" key="1">
    <source>
        <dbReference type="EMBL" id="KKL15052.1"/>
    </source>
</evidence>
<accession>A0A0F9BMG3</accession>
<organism evidence="1">
    <name type="scientific">marine sediment metagenome</name>
    <dbReference type="NCBI Taxonomy" id="412755"/>
    <lineage>
        <taxon>unclassified sequences</taxon>
        <taxon>metagenomes</taxon>
        <taxon>ecological metagenomes</taxon>
    </lineage>
</organism>
<protein>
    <submittedName>
        <fullName evidence="1">Uncharacterized protein</fullName>
    </submittedName>
</protein>
<dbReference type="EMBL" id="LAZR01040214">
    <property type="protein sequence ID" value="KKL15052.1"/>
    <property type="molecule type" value="Genomic_DNA"/>
</dbReference>
<gene>
    <name evidence="1" type="ORF">LCGC14_2509500</name>
</gene>
<comment type="caution">
    <text evidence="1">The sequence shown here is derived from an EMBL/GenBank/DDBJ whole genome shotgun (WGS) entry which is preliminary data.</text>
</comment>
<sequence length="42" mass="4912">MTKLELLALQGLAERFNVRSNEPKHTSMSDDYYHARKDAWST</sequence>
<feature type="non-terminal residue" evidence="1">
    <location>
        <position position="42"/>
    </location>
</feature>
<proteinExistence type="predicted"/>
<name>A0A0F9BMG3_9ZZZZ</name>